<dbReference type="RefSeq" id="WP_011123206.1">
    <property type="nucleotide sequence ID" value="NC_005027.1"/>
</dbReference>
<dbReference type="EMBL" id="BX294153">
    <property type="protein sequence ID" value="CAD79062.1"/>
    <property type="molecule type" value="Genomic_DNA"/>
</dbReference>
<protein>
    <submittedName>
        <fullName evidence="2">Uncharacterized protein</fullName>
    </submittedName>
</protein>
<dbReference type="PATRIC" id="fig|243090.15.peg.5496"/>
<evidence type="ECO:0000313" key="2">
    <source>
        <dbReference type="EMBL" id="CAD79062.1"/>
    </source>
</evidence>
<dbReference type="OrthoDB" id="164406at2"/>
<evidence type="ECO:0000256" key="1">
    <source>
        <dbReference type="SAM" id="MobiDB-lite"/>
    </source>
</evidence>
<dbReference type="STRING" id="243090.RB11329"/>
<evidence type="ECO:0000313" key="3">
    <source>
        <dbReference type="Proteomes" id="UP000001025"/>
    </source>
</evidence>
<keyword evidence="3" id="KW-1185">Reference proteome</keyword>
<dbReference type="EnsemblBacteria" id="CAD79062">
    <property type="protein sequence ID" value="CAD79062"/>
    <property type="gene ID" value="RB11329"/>
</dbReference>
<dbReference type="HOGENOM" id="CLU_1538861_0_0_0"/>
<feature type="compositionally biased region" description="Basic and acidic residues" evidence="1">
    <location>
        <begin position="158"/>
        <end position="174"/>
    </location>
</feature>
<gene>
    <name evidence="2" type="ordered locus">RB11329</name>
</gene>
<accession>Q7UEH4</accession>
<feature type="region of interest" description="Disordered" evidence="1">
    <location>
        <begin position="155"/>
        <end position="174"/>
    </location>
</feature>
<organism evidence="2 3">
    <name type="scientific">Rhodopirellula baltica (strain DSM 10527 / NCIMB 13988 / SH1)</name>
    <dbReference type="NCBI Taxonomy" id="243090"/>
    <lineage>
        <taxon>Bacteria</taxon>
        <taxon>Pseudomonadati</taxon>
        <taxon>Planctomycetota</taxon>
        <taxon>Planctomycetia</taxon>
        <taxon>Pirellulales</taxon>
        <taxon>Pirellulaceae</taxon>
        <taxon>Rhodopirellula</taxon>
    </lineage>
</organism>
<dbReference type="AlphaFoldDB" id="Q7UEH4"/>
<reference evidence="2 3" key="1">
    <citation type="journal article" date="2003" name="Proc. Natl. Acad. Sci. U.S.A.">
        <title>Complete genome sequence of the marine planctomycete Pirellula sp. strain 1.</title>
        <authorList>
            <person name="Gloeckner F.O."/>
            <person name="Kube M."/>
            <person name="Bauer M."/>
            <person name="Teeling H."/>
            <person name="Lombardot T."/>
            <person name="Ludwig W."/>
            <person name="Gade D."/>
            <person name="Beck A."/>
            <person name="Borzym K."/>
            <person name="Heitmann K."/>
            <person name="Rabus R."/>
            <person name="Schlesner H."/>
            <person name="Amann R."/>
            <person name="Reinhardt R."/>
        </authorList>
    </citation>
    <scope>NUCLEOTIDE SEQUENCE [LARGE SCALE GENOMIC DNA]</scope>
    <source>
        <strain evidence="3">DSM 10527 / NCIMB 13988 / SH1</strain>
    </source>
</reference>
<dbReference type="Proteomes" id="UP000001025">
    <property type="component" value="Chromosome"/>
</dbReference>
<dbReference type="KEGG" id="rba:RB11329"/>
<proteinExistence type="predicted"/>
<name>Q7UEH4_RHOBA</name>
<sequence>MKSNSMLLNPDGKLLAAVKQSLRLARKTKPIWAKRLARDQEIETIEGSIQAKAGHYLCRGVVGEFWAQTESKLREKYLQSDKVDAGGWHRFDPKPDAPPVEASEIDEPFQVESHFGRLNGQAGDYLVRSMTDRSDVWIVAKAIFEASYVMEPYNEAQPRLKADEKECDKREDQQ</sequence>
<dbReference type="InParanoid" id="Q7UEH4"/>